<keyword evidence="2" id="KW-0808">Transferase</keyword>
<dbReference type="Proteomes" id="UP000278775">
    <property type="component" value="Unassembled WGS sequence"/>
</dbReference>
<dbReference type="AlphaFoldDB" id="A0A3M7TGD5"/>
<name>A0A3M7TGD5_9FLAO</name>
<accession>A0A3M7TGD5</accession>
<comment type="caution">
    <text evidence="2">The sequence shown here is derived from an EMBL/GenBank/DDBJ whole genome shotgun (WGS) entry which is preliminary data.</text>
</comment>
<sequence length="280" mass="33131">MAINYKTMILYSIVSFREDYKESVVYKNLMRSFINSQGINKKLHLFIYDNTDALEWTLKADNETNADIHIYYIHNPDNVGISKAYNAIADFAKNNTFDHIVFLDQDTYLPLNFYSVYEKFSSLEKNISVPLIYGGEKLISPSRYRLYRSFLYNEITDSYISTRGNSCINSGIMVKTDFFHKVGGYNSKLRLDFCDHEFMGRVKSFTENLYIIPIKLKQDFSTNTNSKDKALFRYSLFMKDIRIFKRIKNHFLVTLFVDLPHLLRLSLQYKSFAFLRRRLF</sequence>
<dbReference type="InterPro" id="IPR029044">
    <property type="entry name" value="Nucleotide-diphossugar_trans"/>
</dbReference>
<dbReference type="OrthoDB" id="1351873at2"/>
<dbReference type="Pfam" id="PF00535">
    <property type="entry name" value="Glycos_transf_2"/>
    <property type="match status" value="1"/>
</dbReference>
<protein>
    <submittedName>
        <fullName evidence="2">Glycosyltransferase</fullName>
    </submittedName>
</protein>
<proteinExistence type="predicted"/>
<feature type="domain" description="Glycosyltransferase 2-like" evidence="1">
    <location>
        <begin position="59"/>
        <end position="181"/>
    </location>
</feature>
<evidence type="ECO:0000313" key="3">
    <source>
        <dbReference type="Proteomes" id="UP000278775"/>
    </source>
</evidence>
<evidence type="ECO:0000313" key="2">
    <source>
        <dbReference type="EMBL" id="RNA61689.1"/>
    </source>
</evidence>
<organism evidence="2 3">
    <name type="scientific">Chryseobacterium nematophagum</name>
    <dbReference type="NCBI Taxonomy" id="2305228"/>
    <lineage>
        <taxon>Bacteria</taxon>
        <taxon>Pseudomonadati</taxon>
        <taxon>Bacteroidota</taxon>
        <taxon>Flavobacteriia</taxon>
        <taxon>Flavobacteriales</taxon>
        <taxon>Weeksellaceae</taxon>
        <taxon>Chryseobacterium group</taxon>
        <taxon>Chryseobacterium</taxon>
    </lineage>
</organism>
<gene>
    <name evidence="2" type="ORF">D1631_06985</name>
</gene>
<evidence type="ECO:0000259" key="1">
    <source>
        <dbReference type="Pfam" id="PF00535"/>
    </source>
</evidence>
<dbReference type="SUPFAM" id="SSF53448">
    <property type="entry name" value="Nucleotide-diphospho-sugar transferases"/>
    <property type="match status" value="1"/>
</dbReference>
<dbReference type="GO" id="GO:0016740">
    <property type="term" value="F:transferase activity"/>
    <property type="evidence" value="ECO:0007669"/>
    <property type="project" value="UniProtKB-KW"/>
</dbReference>
<reference evidence="2 3" key="1">
    <citation type="submission" date="2018-08" db="EMBL/GenBank/DDBJ databases">
        <title>Chryseobacterium nematophagum: a novel matrix digesting pathogen of nematodes.</title>
        <authorList>
            <person name="Page A."/>
            <person name="Roberts M."/>
            <person name="Felix M.-A."/>
            <person name="Weir W."/>
        </authorList>
    </citation>
    <scope>NUCLEOTIDE SEQUENCE [LARGE SCALE GENOMIC DNA]</scope>
    <source>
        <strain evidence="2 3">JUb129</strain>
    </source>
</reference>
<dbReference type="EMBL" id="QWIU01000002">
    <property type="protein sequence ID" value="RNA61689.1"/>
    <property type="molecule type" value="Genomic_DNA"/>
</dbReference>
<dbReference type="Gene3D" id="3.90.550.10">
    <property type="entry name" value="Spore Coat Polysaccharide Biosynthesis Protein SpsA, Chain A"/>
    <property type="match status" value="1"/>
</dbReference>
<dbReference type="InterPro" id="IPR001173">
    <property type="entry name" value="Glyco_trans_2-like"/>
</dbReference>